<evidence type="ECO:0000313" key="5">
    <source>
        <dbReference type="Proteomes" id="UP000075635"/>
    </source>
</evidence>
<dbReference type="Pfam" id="PF04256">
    <property type="entry name" value="DUF434"/>
    <property type="match status" value="1"/>
</dbReference>
<protein>
    <recommendedName>
        <fullName evidence="6">DUF434 domain-containing protein</fullName>
    </recommendedName>
</protein>
<dbReference type="InterPro" id="IPR007368">
    <property type="entry name" value="DUF434"/>
</dbReference>
<dbReference type="Pfam" id="PF18481">
    <property type="entry name" value="DUF5616"/>
    <property type="match status" value="1"/>
</dbReference>
<evidence type="ECO:0000313" key="4">
    <source>
        <dbReference type="EMBL" id="KYF75088.1"/>
    </source>
</evidence>
<evidence type="ECO:0000259" key="3">
    <source>
        <dbReference type="Pfam" id="PF18481"/>
    </source>
</evidence>
<sequence length="265" mass="27460">MTDTDERHDPTGSSRASEPAPRGGHPDDARLFGPEAVAKLRVALEEVTWLLGRGYPLRTAIRTVGDHHQLAARQRLALQRSACSEAQRASRLARRAPASSLRGAEANIDGFNLIITLEVALSGGLLVRGPEGVLRDLAGLRGSYAPIAETDSAIDLLGGALSDAGAARARVLLDAAVPSSGKLRARLLERLGGAPSSSGAPPSIEATLVPDPDRLLVGAAGVVSSDSVLLDRCACWINLADEIVAAHVPAARIVDLVPGDEAPGP</sequence>
<reference evidence="4 5" key="1">
    <citation type="submission" date="2014-02" db="EMBL/GenBank/DDBJ databases">
        <title>The small core and large imbalanced accessory genome model reveals a collaborative survival strategy of Sorangium cellulosum strains in nature.</title>
        <authorList>
            <person name="Han K."/>
            <person name="Peng R."/>
            <person name="Blom J."/>
            <person name="Li Y.-Z."/>
        </authorList>
    </citation>
    <scope>NUCLEOTIDE SEQUENCE [LARGE SCALE GENOMIC DNA]</scope>
    <source>
        <strain evidence="4 5">So0011-07</strain>
    </source>
</reference>
<proteinExistence type="predicted"/>
<dbReference type="PANTHER" id="PTHR42252:SF1">
    <property type="entry name" value="DUF434 DOMAIN-CONTAINING PROTEIN"/>
    <property type="match status" value="1"/>
</dbReference>
<organism evidence="4 5">
    <name type="scientific">Sorangium cellulosum</name>
    <name type="common">Polyangium cellulosum</name>
    <dbReference type="NCBI Taxonomy" id="56"/>
    <lineage>
        <taxon>Bacteria</taxon>
        <taxon>Pseudomonadati</taxon>
        <taxon>Myxococcota</taxon>
        <taxon>Polyangia</taxon>
        <taxon>Polyangiales</taxon>
        <taxon>Polyangiaceae</taxon>
        <taxon>Sorangium</taxon>
    </lineage>
</organism>
<feature type="domain" description="DUF5616" evidence="3">
    <location>
        <begin position="99"/>
        <end position="241"/>
    </location>
</feature>
<evidence type="ECO:0008006" key="6">
    <source>
        <dbReference type="Google" id="ProtNLM"/>
    </source>
</evidence>
<evidence type="ECO:0000256" key="1">
    <source>
        <dbReference type="SAM" id="MobiDB-lite"/>
    </source>
</evidence>
<feature type="compositionally biased region" description="Basic and acidic residues" evidence="1">
    <location>
        <begin position="1"/>
        <end position="10"/>
    </location>
</feature>
<feature type="region of interest" description="Disordered" evidence="1">
    <location>
        <begin position="1"/>
        <end position="31"/>
    </location>
</feature>
<name>A0A150R5M9_SORCE</name>
<dbReference type="EMBL" id="JEMB01003161">
    <property type="protein sequence ID" value="KYF75088.1"/>
    <property type="molecule type" value="Genomic_DNA"/>
</dbReference>
<dbReference type="InterPro" id="IPR041652">
    <property type="entry name" value="DUF5616"/>
</dbReference>
<dbReference type="AlphaFoldDB" id="A0A150R5M9"/>
<accession>A0A150R5M9</accession>
<evidence type="ECO:0000259" key="2">
    <source>
        <dbReference type="Pfam" id="PF04256"/>
    </source>
</evidence>
<dbReference type="Proteomes" id="UP000075635">
    <property type="component" value="Unassembled WGS sequence"/>
</dbReference>
<comment type="caution">
    <text evidence="4">The sequence shown here is derived from an EMBL/GenBank/DDBJ whole genome shotgun (WGS) entry which is preliminary data.</text>
</comment>
<feature type="domain" description="DUF434" evidence="2">
    <location>
        <begin position="39"/>
        <end position="93"/>
    </location>
</feature>
<dbReference type="PANTHER" id="PTHR42252">
    <property type="entry name" value="DUF5616 DOMAIN-CONTAINING PROTEIN"/>
    <property type="match status" value="1"/>
</dbReference>
<gene>
    <name evidence="4" type="ORF">BE17_46480</name>
</gene>